<evidence type="ECO:0000313" key="5">
    <source>
        <dbReference type="Proteomes" id="UP000824120"/>
    </source>
</evidence>
<dbReference type="PANTHER" id="PTHR31029">
    <property type="entry name" value="CYCLIN-DEPENDENT KINASE-LIKE PROTEIN"/>
    <property type="match status" value="1"/>
</dbReference>
<dbReference type="InterPro" id="IPR056813">
    <property type="entry name" value="GIL1_IRKI_C"/>
</dbReference>
<feature type="compositionally biased region" description="Polar residues" evidence="2">
    <location>
        <begin position="72"/>
        <end position="82"/>
    </location>
</feature>
<gene>
    <name evidence="4" type="ORF">H5410_000337</name>
</gene>
<dbReference type="EMBL" id="JACXVP010000001">
    <property type="protein sequence ID" value="KAG5628620.1"/>
    <property type="molecule type" value="Genomic_DNA"/>
</dbReference>
<dbReference type="AlphaFoldDB" id="A0A9J6AVZ9"/>
<protein>
    <recommendedName>
        <fullName evidence="3">GIL1/IRKI C-terminal domain-containing protein</fullName>
    </recommendedName>
</protein>
<organism evidence="4 5">
    <name type="scientific">Solanum commersonii</name>
    <name type="common">Commerson's wild potato</name>
    <name type="synonym">Commerson's nightshade</name>
    <dbReference type="NCBI Taxonomy" id="4109"/>
    <lineage>
        <taxon>Eukaryota</taxon>
        <taxon>Viridiplantae</taxon>
        <taxon>Streptophyta</taxon>
        <taxon>Embryophyta</taxon>
        <taxon>Tracheophyta</taxon>
        <taxon>Spermatophyta</taxon>
        <taxon>Magnoliopsida</taxon>
        <taxon>eudicotyledons</taxon>
        <taxon>Gunneridae</taxon>
        <taxon>Pentapetalae</taxon>
        <taxon>asterids</taxon>
        <taxon>lamiids</taxon>
        <taxon>Solanales</taxon>
        <taxon>Solanaceae</taxon>
        <taxon>Solanoideae</taxon>
        <taxon>Solaneae</taxon>
        <taxon>Solanum</taxon>
    </lineage>
</organism>
<keyword evidence="5" id="KW-1185">Reference proteome</keyword>
<evidence type="ECO:0000313" key="4">
    <source>
        <dbReference type="EMBL" id="KAG5628620.1"/>
    </source>
</evidence>
<sequence length="617" mass="69509">MASATTSSTHKFQEYDDDEVTSYKNKNYEVVVNRQEIKGAIAKAIELRALHAALLQQQQQQEGNSPIKKFPSSASPTVSLHSHHFSSQDYPIFTPSYEDEPLPGYKQLHLDHNPNYAELWDEYGFGGGGNGNNESVLSDYRKANSTLKNGFTNSLINLEPHICPADDQRSVTSSCTDQVTTRKASPIARYIKSRRNSLGDLNSVSSCNKCKPATISTEVDGGGSSTSKSGKNSNVIVPLTDSHVSVQSQPKSKGGMNLSWLFPKLKKKNKVENSPNRTDQSDEVSQVLKDHIGMVSIETLKKELMEANESRDAALIEVSGMKSSLGELKQKLEYLETYCEELKKALRQAIQATESPASSKLRNFPKNGKSIDGDGENVIPVSDEVMLEGFLQMVSESRLSVKQFCKTLIGQIEETDNLLTDNLNLLLQPYKLSLNSKYSKAVLYHIESIINQSLFQDFENCVFQKNGSSKHLDPQHDRHAQFSSFVALRNLSWNEVLRKGTKYYSEEFSKFCDQKMSCIIATLNWTRPWPEQLLQAFFVAAKCIWLLHLLAFSFNPSLGILRVEENRTFDMHYMEDVFADRQRSQGPSKVKVMVMPGFYVHDRVLRCKVICRYKNVS</sequence>
<feature type="region of interest" description="Disordered" evidence="2">
    <location>
        <begin position="58"/>
        <end position="82"/>
    </location>
</feature>
<feature type="region of interest" description="Disordered" evidence="2">
    <location>
        <begin position="215"/>
        <end position="235"/>
    </location>
</feature>
<dbReference type="Pfam" id="PF24994">
    <property type="entry name" value="GIL1_IRKI_C"/>
    <property type="match status" value="1"/>
</dbReference>
<dbReference type="OrthoDB" id="785851at2759"/>
<dbReference type="InterPro" id="IPR042316">
    <property type="entry name" value="IRKI-like"/>
</dbReference>
<comment type="caution">
    <text evidence="4">The sequence shown here is derived from an EMBL/GenBank/DDBJ whole genome shotgun (WGS) entry which is preliminary data.</text>
</comment>
<reference evidence="4 5" key="1">
    <citation type="submission" date="2020-09" db="EMBL/GenBank/DDBJ databases">
        <title>De no assembly of potato wild relative species, Solanum commersonii.</title>
        <authorList>
            <person name="Cho K."/>
        </authorList>
    </citation>
    <scope>NUCLEOTIDE SEQUENCE [LARGE SCALE GENOMIC DNA]</scope>
    <source>
        <strain evidence="4">LZ3.2</strain>
        <tissue evidence="4">Leaf</tissue>
    </source>
</reference>
<dbReference type="PANTHER" id="PTHR31029:SF3">
    <property type="entry name" value="IRK-INTERACTING PROTEIN"/>
    <property type="match status" value="1"/>
</dbReference>
<feature type="coiled-coil region" evidence="1">
    <location>
        <begin position="297"/>
        <end position="345"/>
    </location>
</feature>
<feature type="compositionally biased region" description="Low complexity" evidence="2">
    <location>
        <begin position="225"/>
        <end position="234"/>
    </location>
</feature>
<feature type="domain" description="GIL1/IRKI C-terminal" evidence="3">
    <location>
        <begin position="560"/>
        <end position="609"/>
    </location>
</feature>
<name>A0A9J6AVZ9_SOLCO</name>
<evidence type="ECO:0000259" key="3">
    <source>
        <dbReference type="Pfam" id="PF24994"/>
    </source>
</evidence>
<keyword evidence="1" id="KW-0175">Coiled coil</keyword>
<dbReference type="Proteomes" id="UP000824120">
    <property type="component" value="Chromosome 1"/>
</dbReference>
<proteinExistence type="predicted"/>
<evidence type="ECO:0000256" key="1">
    <source>
        <dbReference type="SAM" id="Coils"/>
    </source>
</evidence>
<evidence type="ECO:0000256" key="2">
    <source>
        <dbReference type="SAM" id="MobiDB-lite"/>
    </source>
</evidence>
<accession>A0A9J6AVZ9</accession>